<dbReference type="EMBL" id="CP021112">
    <property type="protein sequence ID" value="ARQ00988.1"/>
    <property type="molecule type" value="Genomic_DNA"/>
</dbReference>
<protein>
    <recommendedName>
        <fullName evidence="3">ImuA protein</fullName>
    </recommendedName>
</protein>
<reference evidence="1 2" key="1">
    <citation type="submission" date="2017-05" db="EMBL/GenBank/DDBJ databases">
        <title>Full genome sequence of Pseudorhodoplanes sinuspersici.</title>
        <authorList>
            <person name="Dastgheib S.M.M."/>
            <person name="Shavandi M."/>
            <person name="Tirandaz H."/>
        </authorList>
    </citation>
    <scope>NUCLEOTIDE SEQUENCE [LARGE SCALE GENOMIC DNA]</scope>
    <source>
        <strain evidence="1 2">RIPI110</strain>
    </source>
</reference>
<dbReference type="KEGG" id="psin:CAK95_19230"/>
<dbReference type="Gene3D" id="3.40.50.300">
    <property type="entry name" value="P-loop containing nucleotide triphosphate hydrolases"/>
    <property type="match status" value="1"/>
</dbReference>
<evidence type="ECO:0000313" key="2">
    <source>
        <dbReference type="Proteomes" id="UP000194137"/>
    </source>
</evidence>
<dbReference type="InterPro" id="IPR017026">
    <property type="entry name" value="ImuA"/>
</dbReference>
<dbReference type="SUPFAM" id="SSF52540">
    <property type="entry name" value="P-loop containing nucleoside triphosphate hydrolases"/>
    <property type="match status" value="1"/>
</dbReference>
<dbReference type="STRING" id="1235591.CAK95_19230"/>
<accession>A0A1W6ZUM7</accession>
<proteinExistence type="predicted"/>
<dbReference type="Proteomes" id="UP000194137">
    <property type="component" value="Chromosome"/>
</dbReference>
<evidence type="ECO:0000313" key="1">
    <source>
        <dbReference type="EMBL" id="ARQ00988.1"/>
    </source>
</evidence>
<sequence>MPLLDAKTPYQTREETVRDLRRMLARANGTSVEATTLPFGLAALDEHLPQRGLPFGALHEIAPIVAADMPAAFGFTTTLLGRIAQADRARGPVLIVTGPNDVAAYGRPYGHGLQRLGLDPARVLLVATKDDRETQWALEEALRSASPAAVAGVIEFLGFRASQRLHLAAENSGRPLLVLRPSEIVGTSVAMTRWRIGAAAAARDRFGLITRWQWRVKLERCRNGRPGEWLVEFDHAYRFSLAAAMADPALFHDADARSFRRAV</sequence>
<gene>
    <name evidence="1" type="ORF">CAK95_19230</name>
</gene>
<dbReference type="PIRSF" id="PIRSF034285">
    <property type="entry name" value="UCP034285"/>
    <property type="match status" value="1"/>
</dbReference>
<name>A0A1W6ZUM7_9HYPH</name>
<dbReference type="InterPro" id="IPR027417">
    <property type="entry name" value="P-loop_NTPase"/>
</dbReference>
<evidence type="ECO:0008006" key="3">
    <source>
        <dbReference type="Google" id="ProtNLM"/>
    </source>
</evidence>
<dbReference type="AlphaFoldDB" id="A0A1W6ZUM7"/>
<organism evidence="1 2">
    <name type="scientific">Pseudorhodoplanes sinuspersici</name>
    <dbReference type="NCBI Taxonomy" id="1235591"/>
    <lineage>
        <taxon>Bacteria</taxon>
        <taxon>Pseudomonadati</taxon>
        <taxon>Pseudomonadota</taxon>
        <taxon>Alphaproteobacteria</taxon>
        <taxon>Hyphomicrobiales</taxon>
        <taxon>Pseudorhodoplanes</taxon>
    </lineage>
</organism>
<keyword evidence="2" id="KW-1185">Reference proteome</keyword>